<protein>
    <submittedName>
        <fullName evidence="3">Cadherin domain-containing protein</fullName>
    </submittedName>
</protein>
<dbReference type="WBParaSite" id="TCNE_0001451101-mRNA-1">
    <property type="protein sequence ID" value="TCNE_0001451101-mRNA-1"/>
    <property type="gene ID" value="TCNE_0001451101"/>
</dbReference>
<reference evidence="3" key="1">
    <citation type="submission" date="2016-06" db="UniProtKB">
        <authorList>
            <consortium name="WormBaseParasite"/>
        </authorList>
    </citation>
    <scope>IDENTIFICATION</scope>
</reference>
<accession>A0A183V191</accession>
<dbReference type="Gene3D" id="2.60.40.60">
    <property type="entry name" value="Cadherins"/>
    <property type="match status" value="1"/>
</dbReference>
<name>A0A183V191_TOXCA</name>
<evidence type="ECO:0000313" key="1">
    <source>
        <dbReference type="EMBL" id="VDM45832.1"/>
    </source>
</evidence>
<evidence type="ECO:0000313" key="3">
    <source>
        <dbReference type="WBParaSite" id="TCNE_0001451101-mRNA-1"/>
    </source>
</evidence>
<dbReference type="Proteomes" id="UP000050794">
    <property type="component" value="Unassembled WGS sequence"/>
</dbReference>
<dbReference type="EMBL" id="UYWY01022293">
    <property type="protein sequence ID" value="VDM45832.1"/>
    <property type="molecule type" value="Genomic_DNA"/>
</dbReference>
<keyword evidence="2" id="KW-1185">Reference proteome</keyword>
<organism evidence="2 3">
    <name type="scientific">Toxocara canis</name>
    <name type="common">Canine roundworm</name>
    <dbReference type="NCBI Taxonomy" id="6265"/>
    <lineage>
        <taxon>Eukaryota</taxon>
        <taxon>Metazoa</taxon>
        <taxon>Ecdysozoa</taxon>
        <taxon>Nematoda</taxon>
        <taxon>Chromadorea</taxon>
        <taxon>Rhabditida</taxon>
        <taxon>Spirurina</taxon>
        <taxon>Ascaridomorpha</taxon>
        <taxon>Ascaridoidea</taxon>
        <taxon>Toxocaridae</taxon>
        <taxon>Toxocara</taxon>
    </lineage>
</organism>
<evidence type="ECO:0000313" key="2">
    <source>
        <dbReference type="Proteomes" id="UP000050794"/>
    </source>
</evidence>
<reference evidence="1 2" key="2">
    <citation type="submission" date="2018-11" db="EMBL/GenBank/DDBJ databases">
        <authorList>
            <consortium name="Pathogen Informatics"/>
        </authorList>
    </citation>
    <scope>NUCLEOTIDE SEQUENCE [LARGE SCALE GENOMIC DNA]</scope>
</reference>
<gene>
    <name evidence="1" type="ORF">TCNE_LOCUS14511</name>
</gene>
<dbReference type="GO" id="GO:0005509">
    <property type="term" value="F:calcium ion binding"/>
    <property type="evidence" value="ECO:0007669"/>
    <property type="project" value="InterPro"/>
</dbReference>
<sequence>MCNQEERQGQLEKINFEKSVNETDGSRKLSTVKVVKPLYQCIIYKASELTVDQDYAQVAVVLVNTSDVNDRNPKFELNSYAFIISSSTAPGMTIAQGMAFDGDRDVQGSLPTRSHSPCDIAKNVARSFSLREEETQELELGGGGQHRNSVVNRLV</sequence>
<dbReference type="GO" id="GO:0016020">
    <property type="term" value="C:membrane"/>
    <property type="evidence" value="ECO:0007669"/>
    <property type="project" value="InterPro"/>
</dbReference>
<dbReference type="SUPFAM" id="SSF49313">
    <property type="entry name" value="Cadherin-like"/>
    <property type="match status" value="1"/>
</dbReference>
<proteinExistence type="predicted"/>
<dbReference type="InterPro" id="IPR015919">
    <property type="entry name" value="Cadherin-like_sf"/>
</dbReference>
<dbReference type="AlphaFoldDB" id="A0A183V191"/>